<gene>
    <name evidence="1" type="ORF">ACFYTH_25745</name>
</gene>
<dbReference type="Proteomes" id="UP001601521">
    <property type="component" value="Unassembled WGS sequence"/>
</dbReference>
<keyword evidence="2" id="KW-1185">Reference proteome</keyword>
<accession>A0ABW6NSL4</accession>
<protein>
    <submittedName>
        <fullName evidence="1">Uncharacterized protein</fullName>
    </submittedName>
</protein>
<proteinExistence type="predicted"/>
<comment type="caution">
    <text evidence="1">The sequence shown here is derived from an EMBL/GenBank/DDBJ whole genome shotgun (WGS) entry which is preliminary data.</text>
</comment>
<evidence type="ECO:0000313" key="2">
    <source>
        <dbReference type="Proteomes" id="UP001601521"/>
    </source>
</evidence>
<organism evidence="1 2">
    <name type="scientific">Nocardia africana</name>
    <dbReference type="NCBI Taxonomy" id="134964"/>
    <lineage>
        <taxon>Bacteria</taxon>
        <taxon>Bacillati</taxon>
        <taxon>Actinomycetota</taxon>
        <taxon>Actinomycetes</taxon>
        <taxon>Mycobacteriales</taxon>
        <taxon>Nocardiaceae</taxon>
        <taxon>Nocardia</taxon>
    </lineage>
</organism>
<sequence>MLDGPFLGAIHDAADADKPLSEHLYDIAGVDEAVPVTTVWLDSAAPEIRIRMHQRGAERDTPKLRDWDTYQTTVLDSGIRTLAHKLVDFVIPN</sequence>
<dbReference type="RefSeq" id="WP_387253692.1">
    <property type="nucleotide sequence ID" value="NZ_JBIALX010000012.1"/>
</dbReference>
<name>A0ABW6NSL4_9NOCA</name>
<dbReference type="EMBL" id="JBIALX010000012">
    <property type="protein sequence ID" value="MFF0456779.1"/>
    <property type="molecule type" value="Genomic_DNA"/>
</dbReference>
<evidence type="ECO:0000313" key="1">
    <source>
        <dbReference type="EMBL" id="MFF0456779.1"/>
    </source>
</evidence>
<reference evidence="1 2" key="1">
    <citation type="submission" date="2024-10" db="EMBL/GenBank/DDBJ databases">
        <title>The Natural Products Discovery Center: Release of the First 8490 Sequenced Strains for Exploring Actinobacteria Biosynthetic Diversity.</title>
        <authorList>
            <person name="Kalkreuter E."/>
            <person name="Kautsar S.A."/>
            <person name="Yang D."/>
            <person name="Bader C.D."/>
            <person name="Teijaro C.N."/>
            <person name="Fluegel L."/>
            <person name="Davis C.M."/>
            <person name="Simpson J.R."/>
            <person name="Lauterbach L."/>
            <person name="Steele A.D."/>
            <person name="Gui C."/>
            <person name="Meng S."/>
            <person name="Li G."/>
            <person name="Viehrig K."/>
            <person name="Ye F."/>
            <person name="Su P."/>
            <person name="Kiefer A.F."/>
            <person name="Nichols A."/>
            <person name="Cepeda A.J."/>
            <person name="Yan W."/>
            <person name="Fan B."/>
            <person name="Jiang Y."/>
            <person name="Adhikari A."/>
            <person name="Zheng C.-J."/>
            <person name="Schuster L."/>
            <person name="Cowan T.M."/>
            <person name="Smanski M.J."/>
            <person name="Chevrette M.G."/>
            <person name="De Carvalho L.P.S."/>
            <person name="Shen B."/>
        </authorList>
    </citation>
    <scope>NUCLEOTIDE SEQUENCE [LARGE SCALE GENOMIC DNA]</scope>
    <source>
        <strain evidence="1 2">NPDC004550</strain>
    </source>
</reference>